<evidence type="ECO:0000256" key="5">
    <source>
        <dbReference type="SAM" id="Phobius"/>
    </source>
</evidence>
<evidence type="ECO:0000256" key="1">
    <source>
        <dbReference type="ARBA" id="ARBA00004141"/>
    </source>
</evidence>
<comment type="subcellular location">
    <subcellularLocation>
        <location evidence="1">Membrane</location>
        <topology evidence="1">Multi-pass membrane protein</topology>
    </subcellularLocation>
</comment>
<feature type="transmembrane region" description="Helical" evidence="5">
    <location>
        <begin position="98"/>
        <end position="117"/>
    </location>
</feature>
<feature type="transmembrane region" description="Helical" evidence="5">
    <location>
        <begin position="325"/>
        <end position="343"/>
    </location>
</feature>
<evidence type="ECO:0000313" key="8">
    <source>
        <dbReference type="Proteomes" id="UP001159427"/>
    </source>
</evidence>
<evidence type="ECO:0000256" key="2">
    <source>
        <dbReference type="ARBA" id="ARBA00022692"/>
    </source>
</evidence>
<dbReference type="PANTHER" id="PTHR22911">
    <property type="entry name" value="ACYL-MALONYL CONDENSING ENZYME-RELATED"/>
    <property type="match status" value="1"/>
</dbReference>
<keyword evidence="2 5" id="KW-0812">Transmembrane</keyword>
<keyword evidence="3 5" id="KW-1133">Transmembrane helix</keyword>
<dbReference type="SUPFAM" id="SSF103481">
    <property type="entry name" value="Multidrug resistance efflux transporter EmrE"/>
    <property type="match status" value="2"/>
</dbReference>
<keyword evidence="8" id="KW-1185">Reference proteome</keyword>
<dbReference type="PANTHER" id="PTHR22911:SF6">
    <property type="entry name" value="SOLUTE CARRIER FAMILY 35 MEMBER G1"/>
    <property type="match status" value="1"/>
</dbReference>
<comment type="caution">
    <text evidence="7">The sequence shown here is derived from an EMBL/GenBank/DDBJ whole genome shotgun (WGS) entry which is preliminary data.</text>
</comment>
<feature type="transmembrane region" description="Helical" evidence="5">
    <location>
        <begin position="152"/>
        <end position="170"/>
    </location>
</feature>
<gene>
    <name evidence="7" type="ORF">PEVE_00041005</name>
</gene>
<accession>A0ABN8N8N8</accession>
<proteinExistence type="predicted"/>
<dbReference type="Proteomes" id="UP001159427">
    <property type="component" value="Unassembled WGS sequence"/>
</dbReference>
<feature type="transmembrane region" description="Helical" evidence="5">
    <location>
        <begin position="297"/>
        <end position="319"/>
    </location>
</feature>
<dbReference type="InterPro" id="IPR000620">
    <property type="entry name" value="EamA_dom"/>
</dbReference>
<evidence type="ECO:0000256" key="4">
    <source>
        <dbReference type="ARBA" id="ARBA00023136"/>
    </source>
</evidence>
<feature type="domain" description="EamA" evidence="6">
    <location>
        <begin position="38"/>
        <end position="169"/>
    </location>
</feature>
<dbReference type="EMBL" id="CALNXI010000768">
    <property type="protein sequence ID" value="CAH3045248.1"/>
    <property type="molecule type" value="Genomic_DNA"/>
</dbReference>
<feature type="transmembrane region" description="Helical" evidence="5">
    <location>
        <begin position="191"/>
        <end position="211"/>
    </location>
</feature>
<evidence type="ECO:0000313" key="7">
    <source>
        <dbReference type="EMBL" id="CAH3045248.1"/>
    </source>
</evidence>
<evidence type="ECO:0000256" key="3">
    <source>
        <dbReference type="ARBA" id="ARBA00022989"/>
    </source>
</evidence>
<feature type="transmembrane region" description="Helical" evidence="5">
    <location>
        <begin position="69"/>
        <end position="86"/>
    </location>
</feature>
<dbReference type="Pfam" id="PF00892">
    <property type="entry name" value="EamA"/>
    <property type="match status" value="1"/>
</dbReference>
<feature type="transmembrane region" description="Helical" evidence="5">
    <location>
        <begin position="38"/>
        <end position="57"/>
    </location>
</feature>
<sequence length="380" mass="41422">MLRKQLFKTLEEKRKTTEKENADDLEVQDEYSPLRRTLGIICAMSSCIFFAFSSLLVKLLREIPPQEVVFFRNMVQVIFVLPPLIYNKIPIVGNTKHIPFLCVRGIAGTLALCCQFYAFQHMALADATVIVFSAPIFTGVLAHFLLGEAWGWFDAVATLLCFTGVVLIARPTFLFPRPIESTTLASDWQQITASLVALLGAILTSIALIAIRKLKGVNFLVPVFFVGLSSVVLTMGAILASGSFQSVICGHSHEWFLLALGFCGLGNTPGTDNQKPPIYIITGGQALLTRSVQLERAGVVALVRTLDIALAFILQLLFLDYTANVYSIVGAALVLGCNIMVILNRAGLTPNKATKNQGGLPEELKSLIGTVKGQLYGRNN</sequence>
<organism evidence="7 8">
    <name type="scientific">Porites evermanni</name>
    <dbReference type="NCBI Taxonomy" id="104178"/>
    <lineage>
        <taxon>Eukaryota</taxon>
        <taxon>Metazoa</taxon>
        <taxon>Cnidaria</taxon>
        <taxon>Anthozoa</taxon>
        <taxon>Hexacorallia</taxon>
        <taxon>Scleractinia</taxon>
        <taxon>Fungiina</taxon>
        <taxon>Poritidae</taxon>
        <taxon>Porites</taxon>
    </lineage>
</organism>
<feature type="transmembrane region" description="Helical" evidence="5">
    <location>
        <begin position="217"/>
        <end position="240"/>
    </location>
</feature>
<name>A0ABN8N8N8_9CNID</name>
<keyword evidence="4 5" id="KW-0472">Membrane</keyword>
<protein>
    <recommendedName>
        <fullName evidence="6">EamA domain-containing protein</fullName>
    </recommendedName>
</protein>
<reference evidence="7 8" key="1">
    <citation type="submission" date="2022-05" db="EMBL/GenBank/DDBJ databases">
        <authorList>
            <consortium name="Genoscope - CEA"/>
            <person name="William W."/>
        </authorList>
    </citation>
    <scope>NUCLEOTIDE SEQUENCE [LARGE SCALE GENOMIC DNA]</scope>
</reference>
<feature type="transmembrane region" description="Helical" evidence="5">
    <location>
        <begin position="124"/>
        <end position="146"/>
    </location>
</feature>
<dbReference type="InterPro" id="IPR037185">
    <property type="entry name" value="EmrE-like"/>
</dbReference>
<evidence type="ECO:0000259" key="6">
    <source>
        <dbReference type="Pfam" id="PF00892"/>
    </source>
</evidence>